<keyword evidence="2" id="KW-0732">Signal</keyword>
<evidence type="ECO:0000256" key="2">
    <source>
        <dbReference type="SAM" id="SignalP"/>
    </source>
</evidence>
<dbReference type="PRINTS" id="PR00724">
    <property type="entry name" value="CRBOXYPTASEC"/>
</dbReference>
<comment type="similarity">
    <text evidence="1">Belongs to the peptidase S10 family.</text>
</comment>
<evidence type="ECO:0000313" key="3">
    <source>
        <dbReference type="Proteomes" id="UP000887563"/>
    </source>
</evidence>
<dbReference type="InterPro" id="IPR001563">
    <property type="entry name" value="Peptidase_S10"/>
</dbReference>
<dbReference type="AlphaFoldDB" id="A0A914MDS5"/>
<dbReference type="Pfam" id="PF00450">
    <property type="entry name" value="Peptidase_S10"/>
    <property type="match status" value="1"/>
</dbReference>
<dbReference type="InterPro" id="IPR029058">
    <property type="entry name" value="AB_hydrolase_fold"/>
</dbReference>
<feature type="chain" id="PRO_5037504834" evidence="2">
    <location>
        <begin position="22"/>
        <end position="462"/>
    </location>
</feature>
<accession>A0A914MDS5</accession>
<protein>
    <submittedName>
        <fullName evidence="4">Serine carboxypeptidase</fullName>
    </submittedName>
</protein>
<evidence type="ECO:0000313" key="4">
    <source>
        <dbReference type="WBParaSite" id="Minc3s01332g22852"/>
    </source>
</evidence>
<dbReference type="SUPFAM" id="SSF53474">
    <property type="entry name" value="alpha/beta-Hydrolases"/>
    <property type="match status" value="1"/>
</dbReference>
<evidence type="ECO:0000256" key="1">
    <source>
        <dbReference type="ARBA" id="ARBA00009431"/>
    </source>
</evidence>
<proteinExistence type="inferred from homology"/>
<sequence length="462" mass="52607">MFKEWIFNFYFLFTFFDLTKSFVCPQLNSTQTTKNNLDEITDKLPGLNFKLNFKHYSGYLQVSDTRFLHYVLVTSKSNPDKAPVVFWFNGGPGASSLLGLFFESGPYLVSNDGTKLVENVHSWNKYAHKVFLETPAGTGFSYVTDGNYTNNDDQITQENYKAIQVFYEKFPNLRCNGLYIAGSSFAGHYTSMLASTIVNNQKNYQINLKGLLIGNGLVNIETSMESDILYPYFHGFVEEREMKNFINKCCKGNLETCNIVDVYTDNNKTDCQDTIDNFANSISNANVNVYNIYSVLQRCDNKLTKIGKDFDPSPTACITEDARNNYMNNPKLLKALHIPIERNFTWRIGSDKVRQNYETTQDDMSPFITNVLNAKIPVLLYFGEADSVLSFISGQRFCERLGRRIKTPKTPWVFDKQTAGMKTEYEGGLTFITVFGAGHAVNGGVPERSLYFFKQMLDNKPI</sequence>
<dbReference type="PANTHER" id="PTHR11802">
    <property type="entry name" value="SERINE PROTEASE FAMILY S10 SERINE CARBOXYPEPTIDASE"/>
    <property type="match status" value="1"/>
</dbReference>
<dbReference type="Proteomes" id="UP000887563">
    <property type="component" value="Unplaced"/>
</dbReference>
<name>A0A914MDS5_MELIC</name>
<organism evidence="3 4">
    <name type="scientific">Meloidogyne incognita</name>
    <name type="common">Southern root-knot nematode worm</name>
    <name type="synonym">Oxyuris incognita</name>
    <dbReference type="NCBI Taxonomy" id="6306"/>
    <lineage>
        <taxon>Eukaryota</taxon>
        <taxon>Metazoa</taxon>
        <taxon>Ecdysozoa</taxon>
        <taxon>Nematoda</taxon>
        <taxon>Chromadorea</taxon>
        <taxon>Rhabditida</taxon>
        <taxon>Tylenchina</taxon>
        <taxon>Tylenchomorpha</taxon>
        <taxon>Tylenchoidea</taxon>
        <taxon>Meloidogynidae</taxon>
        <taxon>Meloidogyninae</taxon>
        <taxon>Meloidogyne</taxon>
        <taxon>Meloidogyne incognita group</taxon>
    </lineage>
</organism>
<dbReference type="GO" id="GO:0006508">
    <property type="term" value="P:proteolysis"/>
    <property type="evidence" value="ECO:0007669"/>
    <property type="project" value="InterPro"/>
</dbReference>
<feature type="signal peptide" evidence="2">
    <location>
        <begin position="1"/>
        <end position="21"/>
    </location>
</feature>
<keyword evidence="3" id="KW-1185">Reference proteome</keyword>
<dbReference type="GO" id="GO:0004185">
    <property type="term" value="F:serine-type carboxypeptidase activity"/>
    <property type="evidence" value="ECO:0007669"/>
    <property type="project" value="InterPro"/>
</dbReference>
<reference evidence="4" key="1">
    <citation type="submission" date="2022-11" db="UniProtKB">
        <authorList>
            <consortium name="WormBaseParasite"/>
        </authorList>
    </citation>
    <scope>IDENTIFICATION</scope>
</reference>
<dbReference type="PANTHER" id="PTHR11802:SF201">
    <property type="entry name" value="CARBOXYPEPTIDASE"/>
    <property type="match status" value="1"/>
</dbReference>
<dbReference type="Gene3D" id="3.40.50.1820">
    <property type="entry name" value="alpha/beta hydrolase"/>
    <property type="match status" value="1"/>
</dbReference>
<dbReference type="WBParaSite" id="Minc3s01332g22852">
    <property type="protein sequence ID" value="Minc3s01332g22852"/>
    <property type="gene ID" value="Minc3s01332g22852"/>
</dbReference>